<dbReference type="EMBL" id="KP752043">
    <property type="protein sequence ID" value="AKC91717.1"/>
    <property type="molecule type" value="Genomic_DNA"/>
</dbReference>
<dbReference type="InterPro" id="IPR008416">
    <property type="entry name" value="Baculo_VP1054"/>
</dbReference>
<proteinExistence type="predicted"/>
<evidence type="ECO:0000313" key="1">
    <source>
        <dbReference type="EMBL" id="AKC91717.1"/>
    </source>
</evidence>
<dbReference type="GeneID" id="24170921"/>
<dbReference type="Proteomes" id="UP000201190">
    <property type="component" value="Segment"/>
</dbReference>
<dbReference type="RefSeq" id="YP_009133300.1">
    <property type="nucleotide sequence ID" value="NC_026922.1"/>
</dbReference>
<organism evidence="1 2">
    <name type="scientific">Lambdina fiscellaria nucleopolyhedrovirus</name>
    <dbReference type="NCBI Taxonomy" id="1642929"/>
    <lineage>
        <taxon>Viruses</taxon>
        <taxon>Viruses incertae sedis</taxon>
        <taxon>Naldaviricetes</taxon>
        <taxon>Lefavirales</taxon>
        <taxon>Baculoviridae</taxon>
        <taxon>Alphabaculovirus</taxon>
        <taxon>Alphabaculovirus lafiscellariae</taxon>
    </lineage>
</organism>
<dbReference type="Pfam" id="PF05789">
    <property type="entry name" value="Baculo_VP1054"/>
    <property type="match status" value="1"/>
</dbReference>
<name>A0A0E3Z8B3_9ABAC</name>
<dbReference type="OrthoDB" id="6189at10239"/>
<reference evidence="1 2" key="1">
    <citation type="journal article" date="2015" name="Genome Announc.">
        <title>Genome Sequence of an Alphabaculovirus Isolated from the Oak Looper, Lambdina fiscellaria, Contains a Putative 2-Kilobase-Pair Transposable Element Encoding a Transposase and a FLYWCH Domain-Containing Protein.</title>
        <authorList>
            <person name="Rohrmann G.F."/>
            <person name="Erlandson M.A."/>
            <person name="Theilmann D.A."/>
        </authorList>
    </citation>
    <scope>NUCLEOTIDE SEQUENCE [LARGE SCALE GENOMIC DNA]</scope>
    <source>
        <strain evidence="1">GR15</strain>
    </source>
</reference>
<protein>
    <submittedName>
        <fullName evidence="1">Vp1054</fullName>
    </submittedName>
</protein>
<dbReference type="KEGG" id="vg:24170921"/>
<accession>A0A0E3Z8B3</accession>
<keyword evidence="2" id="KW-1185">Reference proteome</keyword>
<evidence type="ECO:0000313" key="2">
    <source>
        <dbReference type="Proteomes" id="UP000201190"/>
    </source>
</evidence>
<sequence length="369" mass="42630">MSSMAPTARARTATPVIKYNQCVSEKLVPFRPIKRQKISQCPLHPLRANCKVIKTPLNEDADVENATNRRRRRQAVVVSHETVLETIYLNYDVAPYYMLLVDEAEPRGFRIDAEEMQAYVQLEKLDDSEIFYGLDESGERQLCIITNVIKTLMDALSRVSAYFVLVVDEPIIDVVYSLFRAVVLPQRLVCIVHADHEPVHSSFRVFSVPNTQEALVSQDIYRLFLIYNTVLTMVLKQRNPFNNSSKNISVVLRNLGKCPENSSRVKCCDLRYGGNAPGHVMCVPREMIKRVFHYAKWARAPNNYKRYYELIVQSPRATSTSSRRRMTNNIRNGVDNRSNNPADKMLIYIDWYNFFSNFREYFGVCDNDS</sequence>